<dbReference type="AlphaFoldDB" id="A0A7G9SBM1"/>
<dbReference type="Gene3D" id="1.25.40.10">
    <property type="entry name" value="Tetratricopeptide repeat domain"/>
    <property type="match status" value="2"/>
</dbReference>
<feature type="repeat" description="TPR" evidence="3">
    <location>
        <begin position="199"/>
        <end position="232"/>
    </location>
</feature>
<dbReference type="PROSITE" id="PS50005">
    <property type="entry name" value="TPR"/>
    <property type="match status" value="4"/>
</dbReference>
<feature type="repeat" description="TPR" evidence="3">
    <location>
        <begin position="131"/>
        <end position="164"/>
    </location>
</feature>
<evidence type="ECO:0000313" key="4">
    <source>
        <dbReference type="EMBL" id="QNN65246.1"/>
    </source>
</evidence>
<keyword evidence="1" id="KW-0677">Repeat</keyword>
<dbReference type="InterPro" id="IPR011990">
    <property type="entry name" value="TPR-like_helical_dom_sf"/>
</dbReference>
<dbReference type="Pfam" id="PF07719">
    <property type="entry name" value="TPR_2"/>
    <property type="match status" value="1"/>
</dbReference>
<reference evidence="4 5" key="1">
    <citation type="submission" date="2020-08" db="EMBL/GenBank/DDBJ databases">
        <title>Genome sequence of Sphingomonas rhizophila KACC 19189T.</title>
        <authorList>
            <person name="Hyun D.-W."/>
            <person name="Bae J.-W."/>
        </authorList>
    </citation>
    <scope>NUCLEOTIDE SEQUENCE [LARGE SCALE GENOMIC DNA]</scope>
    <source>
        <strain evidence="4 5">KACC 19189</strain>
    </source>
</reference>
<keyword evidence="2 3" id="KW-0802">TPR repeat</keyword>
<evidence type="ECO:0000256" key="3">
    <source>
        <dbReference type="PROSITE-ProRule" id="PRU00339"/>
    </source>
</evidence>
<keyword evidence="5" id="KW-1185">Reference proteome</keyword>
<dbReference type="InterPro" id="IPR050498">
    <property type="entry name" value="Ycf3"/>
</dbReference>
<feature type="repeat" description="TPR" evidence="3">
    <location>
        <begin position="97"/>
        <end position="130"/>
    </location>
</feature>
<dbReference type="PROSITE" id="PS50293">
    <property type="entry name" value="TPR_REGION"/>
    <property type="match status" value="1"/>
</dbReference>
<dbReference type="Pfam" id="PF13431">
    <property type="entry name" value="TPR_17"/>
    <property type="match status" value="1"/>
</dbReference>
<name>A0A7G9SBM1_9SPHN</name>
<evidence type="ECO:0000256" key="1">
    <source>
        <dbReference type="ARBA" id="ARBA00022737"/>
    </source>
</evidence>
<evidence type="ECO:0000256" key="2">
    <source>
        <dbReference type="ARBA" id="ARBA00022803"/>
    </source>
</evidence>
<gene>
    <name evidence="4" type="ORF">H9L12_00930</name>
</gene>
<proteinExistence type="predicted"/>
<dbReference type="Pfam" id="PF13414">
    <property type="entry name" value="TPR_11"/>
    <property type="match status" value="1"/>
</dbReference>
<dbReference type="SUPFAM" id="SSF48452">
    <property type="entry name" value="TPR-like"/>
    <property type="match status" value="2"/>
</dbReference>
<dbReference type="PANTHER" id="PTHR44858">
    <property type="entry name" value="TETRATRICOPEPTIDE REPEAT PROTEIN 6"/>
    <property type="match status" value="1"/>
</dbReference>
<dbReference type="PANTHER" id="PTHR44858:SF1">
    <property type="entry name" value="UDP-N-ACETYLGLUCOSAMINE--PEPTIDE N-ACETYLGLUCOSAMINYLTRANSFERASE SPINDLY-RELATED"/>
    <property type="match status" value="1"/>
</dbReference>
<dbReference type="InterPro" id="IPR013105">
    <property type="entry name" value="TPR_2"/>
</dbReference>
<feature type="repeat" description="TPR" evidence="3">
    <location>
        <begin position="63"/>
        <end position="96"/>
    </location>
</feature>
<accession>A0A7G9SBM1</accession>
<organism evidence="4 5">
    <name type="scientific">Sphingomonas rhizophila</name>
    <dbReference type="NCBI Taxonomy" id="2071607"/>
    <lineage>
        <taxon>Bacteria</taxon>
        <taxon>Pseudomonadati</taxon>
        <taxon>Pseudomonadota</taxon>
        <taxon>Alphaproteobacteria</taxon>
        <taxon>Sphingomonadales</taxon>
        <taxon>Sphingomonadaceae</taxon>
        <taxon>Sphingomonas</taxon>
    </lineage>
</organism>
<dbReference type="RefSeq" id="WP_187542239.1">
    <property type="nucleotide sequence ID" value="NZ_CP060717.1"/>
</dbReference>
<protein>
    <submittedName>
        <fullName evidence="4">Tetratricopeptide repeat protein</fullName>
    </submittedName>
</protein>
<dbReference type="EMBL" id="CP060717">
    <property type="protein sequence ID" value="QNN65246.1"/>
    <property type="molecule type" value="Genomic_DNA"/>
</dbReference>
<evidence type="ECO:0000313" key="5">
    <source>
        <dbReference type="Proteomes" id="UP000515955"/>
    </source>
</evidence>
<dbReference type="InterPro" id="IPR019734">
    <property type="entry name" value="TPR_rpt"/>
</dbReference>
<sequence>MAWNGVLGGVCLSVAFETARDAATQPLRDRCFNDERKHKPQEVIPACSELLLEKTSLGGWSRADVFLVRGIAHADLGRPKAAIADYTAALRLQPNYPEAYYDRALAYEQTGKMSAALRDYGSAISQNSKDADSYFRRGLIYLNTRSFDEAISDFTRSHDLDPKDEWPLANRGLAYAWKKDTVHAKQDFAAVRAIDPQNRVLVHGEGLLLLLANDLNAAVDHFSKALTRDPSDAWSLQMRADAYQRMGDLTNAREDRAELLQLLKKQAKPLEDNLSAVRLVPASSI</sequence>
<dbReference type="KEGG" id="srhi:H9L12_00930"/>
<dbReference type="Proteomes" id="UP000515955">
    <property type="component" value="Chromosome"/>
</dbReference>
<dbReference type="SMART" id="SM00028">
    <property type="entry name" value="TPR"/>
    <property type="match status" value="6"/>
</dbReference>